<evidence type="ECO:0000313" key="3">
    <source>
        <dbReference type="Proteomes" id="UP000266177"/>
    </source>
</evidence>
<proteinExistence type="predicted"/>
<dbReference type="AlphaFoldDB" id="A0A3A3GPU6"/>
<dbReference type="OrthoDB" id="2630425at2"/>
<keyword evidence="1" id="KW-0812">Transmembrane</keyword>
<evidence type="ECO:0000256" key="1">
    <source>
        <dbReference type="SAM" id="Phobius"/>
    </source>
</evidence>
<keyword evidence="1" id="KW-0472">Membrane</keyword>
<feature type="transmembrane region" description="Helical" evidence="1">
    <location>
        <begin position="27"/>
        <end position="48"/>
    </location>
</feature>
<evidence type="ECO:0000313" key="2">
    <source>
        <dbReference type="EMBL" id="RJG25232.1"/>
    </source>
</evidence>
<reference evidence="2 3" key="1">
    <citation type="submission" date="2018-09" db="EMBL/GenBank/DDBJ databases">
        <title>Paenibacillus SK2017-BO5.</title>
        <authorList>
            <person name="Piskunova J.V."/>
            <person name="Dubiley S.A."/>
            <person name="Severinov K.V."/>
        </authorList>
    </citation>
    <scope>NUCLEOTIDE SEQUENCE [LARGE SCALE GENOMIC DNA]</scope>
    <source>
        <strain evidence="2 3">BO5</strain>
    </source>
</reference>
<sequence length="67" mass="7614">MIGFLLFMAVAGGGALAIQVRKRTPPREIGMFVALSVLGFVVWISIFLNHKINPTAWIAWLEDRMRW</sequence>
<keyword evidence="1" id="KW-1133">Transmembrane helix</keyword>
<dbReference type="RefSeq" id="WP_119792209.1">
    <property type="nucleotide sequence ID" value="NZ_QYZD01000004.1"/>
</dbReference>
<name>A0A3A3GPU6_PANTH</name>
<organism evidence="2 3">
    <name type="scientific">Paenibacillus thiaminolyticus</name>
    <name type="common">Bacillus thiaminolyticus</name>
    <dbReference type="NCBI Taxonomy" id="49283"/>
    <lineage>
        <taxon>Bacteria</taxon>
        <taxon>Bacillati</taxon>
        <taxon>Bacillota</taxon>
        <taxon>Bacilli</taxon>
        <taxon>Bacillales</taxon>
        <taxon>Paenibacillaceae</taxon>
        <taxon>Paenibacillus</taxon>
    </lineage>
</organism>
<dbReference type="EMBL" id="QYZD01000004">
    <property type="protein sequence ID" value="RJG25232.1"/>
    <property type="molecule type" value="Genomic_DNA"/>
</dbReference>
<dbReference type="Proteomes" id="UP000266177">
    <property type="component" value="Unassembled WGS sequence"/>
</dbReference>
<gene>
    <name evidence="2" type="ORF">DQX05_07220</name>
</gene>
<accession>A0A3A3GPU6</accession>
<comment type="caution">
    <text evidence="2">The sequence shown here is derived from an EMBL/GenBank/DDBJ whole genome shotgun (WGS) entry which is preliminary data.</text>
</comment>
<protein>
    <submittedName>
        <fullName evidence="2">Uncharacterized protein</fullName>
    </submittedName>
</protein>